<gene>
    <name evidence="5" type="ORF">ACFPYJ_10000</name>
</gene>
<keyword evidence="2" id="KW-0238">DNA-binding</keyword>
<dbReference type="PRINTS" id="PR00032">
    <property type="entry name" value="HTHARAC"/>
</dbReference>
<dbReference type="Gene3D" id="2.60.120.280">
    <property type="entry name" value="Regulatory protein AraC"/>
    <property type="match status" value="1"/>
</dbReference>
<dbReference type="SMART" id="SM00342">
    <property type="entry name" value="HTH_ARAC"/>
    <property type="match status" value="1"/>
</dbReference>
<dbReference type="PROSITE" id="PS01124">
    <property type="entry name" value="HTH_ARAC_FAMILY_2"/>
    <property type="match status" value="1"/>
</dbReference>
<reference evidence="6" key="1">
    <citation type="journal article" date="2019" name="Int. J. Syst. Evol. Microbiol.">
        <title>The Global Catalogue of Microorganisms (GCM) 10K type strain sequencing project: providing services to taxonomists for standard genome sequencing and annotation.</title>
        <authorList>
            <consortium name="The Broad Institute Genomics Platform"/>
            <consortium name="The Broad Institute Genome Sequencing Center for Infectious Disease"/>
            <person name="Wu L."/>
            <person name="Ma J."/>
        </authorList>
    </citation>
    <scope>NUCLEOTIDE SEQUENCE [LARGE SCALE GENOMIC DNA]</scope>
    <source>
        <strain evidence="6">CGMCC 1.3240</strain>
    </source>
</reference>
<proteinExistence type="predicted"/>
<dbReference type="InterPro" id="IPR020449">
    <property type="entry name" value="Tscrpt_reg_AraC-type_HTH"/>
</dbReference>
<evidence type="ECO:0000256" key="1">
    <source>
        <dbReference type="ARBA" id="ARBA00023015"/>
    </source>
</evidence>
<sequence length="308" mass="35188">MIFVLWQIGENGMAAIKKQEDFREQRLFVLPEYMQRELVNTALTSSLFVSDIGFFPHAKNHFRERPEGSDAYIFIYCIDGEGWIERDGRRADRLSPGNLIVIPSETAHRYWASDHDPWSIYWFHLKGQHVGELIRLYGLDGDPLLLPIGSVSGFVEGMDQAYAILADKPYSLPSHVHVSQTIRHLISGIGLSIERSTSGRKKEQHLEKAVRYLTDHTAGSINLPELAKHIGLSKQHLIHLFKQETGFSPIDYYLRMKMQRAAQMLDLTSLTVKEISGSIGISDPYYFSRLFKKFMGCSPTDYRKIPKG</sequence>
<name>A0ABW0VXL6_9BACL</name>
<dbReference type="EMBL" id="JBHSOW010000035">
    <property type="protein sequence ID" value="MFC5649459.1"/>
    <property type="molecule type" value="Genomic_DNA"/>
</dbReference>
<keyword evidence="6" id="KW-1185">Reference proteome</keyword>
<dbReference type="SUPFAM" id="SSF46689">
    <property type="entry name" value="Homeodomain-like"/>
    <property type="match status" value="2"/>
</dbReference>
<keyword evidence="1" id="KW-0805">Transcription regulation</keyword>
<evidence type="ECO:0000259" key="4">
    <source>
        <dbReference type="PROSITE" id="PS01124"/>
    </source>
</evidence>
<dbReference type="Pfam" id="PF12833">
    <property type="entry name" value="HTH_18"/>
    <property type="match status" value="1"/>
</dbReference>
<organism evidence="5 6">
    <name type="scientific">Paenibacillus solisilvae</name>
    <dbReference type="NCBI Taxonomy" id="2486751"/>
    <lineage>
        <taxon>Bacteria</taxon>
        <taxon>Bacillati</taxon>
        <taxon>Bacillota</taxon>
        <taxon>Bacilli</taxon>
        <taxon>Bacillales</taxon>
        <taxon>Paenibacillaceae</taxon>
        <taxon>Paenibacillus</taxon>
    </lineage>
</organism>
<dbReference type="InterPro" id="IPR037923">
    <property type="entry name" value="HTH-like"/>
</dbReference>
<comment type="caution">
    <text evidence="5">The sequence shown here is derived from an EMBL/GenBank/DDBJ whole genome shotgun (WGS) entry which is preliminary data.</text>
</comment>
<evidence type="ECO:0000313" key="6">
    <source>
        <dbReference type="Proteomes" id="UP001596047"/>
    </source>
</evidence>
<evidence type="ECO:0000256" key="3">
    <source>
        <dbReference type="ARBA" id="ARBA00023163"/>
    </source>
</evidence>
<dbReference type="InterPro" id="IPR003313">
    <property type="entry name" value="AraC-bd"/>
</dbReference>
<dbReference type="PANTHER" id="PTHR43280:SF30">
    <property type="entry name" value="MMSAB OPERON REGULATORY PROTEIN"/>
    <property type="match status" value="1"/>
</dbReference>
<dbReference type="Proteomes" id="UP001596047">
    <property type="component" value="Unassembled WGS sequence"/>
</dbReference>
<feature type="domain" description="HTH araC/xylS-type" evidence="4">
    <location>
        <begin position="207"/>
        <end position="305"/>
    </location>
</feature>
<dbReference type="InterPro" id="IPR018060">
    <property type="entry name" value="HTH_AraC"/>
</dbReference>
<dbReference type="SUPFAM" id="SSF51215">
    <property type="entry name" value="Regulatory protein AraC"/>
    <property type="match status" value="1"/>
</dbReference>
<dbReference type="PANTHER" id="PTHR43280">
    <property type="entry name" value="ARAC-FAMILY TRANSCRIPTIONAL REGULATOR"/>
    <property type="match status" value="1"/>
</dbReference>
<dbReference type="Pfam" id="PF02311">
    <property type="entry name" value="AraC_binding"/>
    <property type="match status" value="1"/>
</dbReference>
<protein>
    <submittedName>
        <fullName evidence="5">Helix-turn-helix domain-containing protein</fullName>
    </submittedName>
</protein>
<accession>A0ABW0VXL6</accession>
<keyword evidence="3" id="KW-0804">Transcription</keyword>
<dbReference type="Gene3D" id="1.10.10.60">
    <property type="entry name" value="Homeodomain-like"/>
    <property type="match status" value="2"/>
</dbReference>
<evidence type="ECO:0000313" key="5">
    <source>
        <dbReference type="EMBL" id="MFC5649459.1"/>
    </source>
</evidence>
<dbReference type="CDD" id="cd06986">
    <property type="entry name" value="cupin_MmsR-like_N"/>
    <property type="match status" value="1"/>
</dbReference>
<evidence type="ECO:0000256" key="2">
    <source>
        <dbReference type="ARBA" id="ARBA00023125"/>
    </source>
</evidence>
<dbReference type="RefSeq" id="WP_379187979.1">
    <property type="nucleotide sequence ID" value="NZ_JBHSOW010000035.1"/>
</dbReference>
<dbReference type="InterPro" id="IPR009057">
    <property type="entry name" value="Homeodomain-like_sf"/>
</dbReference>